<dbReference type="GO" id="GO:0006369">
    <property type="term" value="P:termination of RNA polymerase II transcription"/>
    <property type="evidence" value="ECO:0007669"/>
    <property type="project" value="InterPro"/>
</dbReference>
<dbReference type="OrthoDB" id="2129491at2759"/>
<dbReference type="PANTHER" id="PTHR15921">
    <property type="entry name" value="PRE-MRNA CLEAVAGE COMPLEX II"/>
    <property type="match status" value="1"/>
</dbReference>
<dbReference type="Pfam" id="PF04818">
    <property type="entry name" value="CID"/>
    <property type="match status" value="1"/>
</dbReference>
<dbReference type="InterPro" id="IPR006569">
    <property type="entry name" value="CID_dom"/>
</dbReference>
<feature type="compositionally biased region" description="Basic and acidic residues" evidence="1">
    <location>
        <begin position="235"/>
        <end position="245"/>
    </location>
</feature>
<dbReference type="InterPro" id="IPR054127">
    <property type="entry name" value="Pcf11_C"/>
</dbReference>
<evidence type="ECO:0000256" key="1">
    <source>
        <dbReference type="SAM" id="MobiDB-lite"/>
    </source>
</evidence>
<dbReference type="Pfam" id="PF21940">
    <property type="entry name" value="Pfc11_Rna14-15-ID"/>
    <property type="match status" value="1"/>
</dbReference>
<dbReference type="GO" id="GO:0005849">
    <property type="term" value="C:mRNA cleavage factor complex"/>
    <property type="evidence" value="ECO:0007669"/>
    <property type="project" value="InterPro"/>
</dbReference>
<dbReference type="InterPro" id="IPR045154">
    <property type="entry name" value="PCF11-like"/>
</dbReference>
<dbReference type="GO" id="GO:0031124">
    <property type="term" value="P:mRNA 3'-end processing"/>
    <property type="evidence" value="ECO:0007669"/>
    <property type="project" value="InterPro"/>
</dbReference>
<protein>
    <submittedName>
        <fullName evidence="3">LAFE_0H05204g1_1</fullName>
    </submittedName>
</protein>
<dbReference type="InterPro" id="IPR054128">
    <property type="entry name" value="Pfc11_Rna14/15-ID"/>
</dbReference>
<feature type="domain" description="CID" evidence="2">
    <location>
        <begin position="2"/>
        <end position="139"/>
    </location>
</feature>
<dbReference type="PANTHER" id="PTHR15921:SF3">
    <property type="entry name" value="PRE-MRNA CLEAVAGE COMPLEX 2 PROTEIN PCF11"/>
    <property type="match status" value="1"/>
</dbReference>
<dbReference type="AlphaFoldDB" id="A0A1G4MJL4"/>
<sequence length="577" mass="65572">MDTEKIVGDFTSILDELKFNSRPIITTLTKMAEENISCAQQFVDAVEKRIETCVPKQKLFAFYVLDSICKNAGSPYTIYFRRNLAKLYKRTYLIVDNQTRTDLIKMFKLWMEPSNNSMDEYLFDKESLESIEQFLVKASALHQRSAQAPTVPGLLREIDRLALLTRERIRQNPQDERLNAKIAVLHQLKQELQREEMPPKALQQVQMQLRQIFAQEQQILLQQQKQQPQATPPPHMHDDITRNQEGDQPNIFGGSALSSSFFPNASNILPPSEFTQSQVAGKASKIRSLYDSLEKESLLFKPPKQSVVALEQRLENSTQGSQQVELPPLPLLQDILGDVKSHFATISVDIVNTPNLVLCQQTVMQDNPAVIQLTNLLYRSKPNKCSTCGKRFGNSAEEKKKERDHLDWHFRINKRLKGNVGAGGATSKNIQSRNWYLHDAQWIQFKDEEIVSTTRREDDTITLANVEGPSTGVTPGSSTFDQSFEKKSDSKVVEQELNKKYVVVPESTEDMSFQCPVCMEESSAVYNDDTGEWIWPNCVESQGKYFHATCFNEAVKGSLQETSINQGLQKLKGLIGK</sequence>
<dbReference type="EMBL" id="LT598491">
    <property type="protein sequence ID" value="SCW04068.1"/>
    <property type="molecule type" value="Genomic_DNA"/>
</dbReference>
<dbReference type="STRING" id="4955.A0A1G4MJL4"/>
<dbReference type="FunFam" id="1.25.40.90:FF:000016">
    <property type="entry name" value="mRNA cleavage factor complex component Pcf11"/>
    <property type="match status" value="1"/>
</dbReference>
<keyword evidence="4" id="KW-1185">Reference proteome</keyword>
<evidence type="ECO:0000313" key="4">
    <source>
        <dbReference type="Proteomes" id="UP000190831"/>
    </source>
</evidence>
<dbReference type="InterPro" id="IPR008942">
    <property type="entry name" value="ENTH_VHS"/>
</dbReference>
<dbReference type="SMART" id="SM00582">
    <property type="entry name" value="RPR"/>
    <property type="match status" value="1"/>
</dbReference>
<organism evidence="3 4">
    <name type="scientific">Lachancea fermentati</name>
    <name type="common">Zygosaccharomyces fermentati</name>
    <dbReference type="NCBI Taxonomy" id="4955"/>
    <lineage>
        <taxon>Eukaryota</taxon>
        <taxon>Fungi</taxon>
        <taxon>Dikarya</taxon>
        <taxon>Ascomycota</taxon>
        <taxon>Saccharomycotina</taxon>
        <taxon>Saccharomycetes</taxon>
        <taxon>Saccharomycetales</taxon>
        <taxon>Saccharomycetaceae</taxon>
        <taxon>Lachancea</taxon>
    </lineage>
</organism>
<name>A0A1G4MJL4_LACFM</name>
<evidence type="ECO:0000313" key="3">
    <source>
        <dbReference type="EMBL" id="SCW04068.1"/>
    </source>
</evidence>
<dbReference type="InterPro" id="IPR047415">
    <property type="entry name" value="Pcf11_CID"/>
</dbReference>
<dbReference type="Pfam" id="PF21936">
    <property type="entry name" value="Pcf11_C"/>
    <property type="match status" value="1"/>
</dbReference>
<dbReference type="CDD" id="cd16982">
    <property type="entry name" value="CID_Pcf11"/>
    <property type="match status" value="1"/>
</dbReference>
<dbReference type="GO" id="GO:0005737">
    <property type="term" value="C:cytoplasm"/>
    <property type="evidence" value="ECO:0007669"/>
    <property type="project" value="TreeGrafter"/>
</dbReference>
<dbReference type="InterPro" id="IPR021605">
    <property type="entry name" value="Pcf11_Clp1-ID"/>
</dbReference>
<dbReference type="Pfam" id="PF11526">
    <property type="entry name" value="Pfc11_Clp1_ID"/>
    <property type="match status" value="1"/>
</dbReference>
<feature type="region of interest" description="Disordered" evidence="1">
    <location>
        <begin position="221"/>
        <end position="256"/>
    </location>
</feature>
<dbReference type="GO" id="GO:0000993">
    <property type="term" value="F:RNA polymerase II complex binding"/>
    <property type="evidence" value="ECO:0007669"/>
    <property type="project" value="InterPro"/>
</dbReference>
<dbReference type="SUPFAM" id="SSF48464">
    <property type="entry name" value="ENTH/VHS domain"/>
    <property type="match status" value="1"/>
</dbReference>
<evidence type="ECO:0000259" key="2">
    <source>
        <dbReference type="PROSITE" id="PS51391"/>
    </source>
</evidence>
<accession>A0A1G4MJL4</accession>
<dbReference type="OMA" id="ARSDFAN"/>
<dbReference type="PROSITE" id="PS51391">
    <property type="entry name" value="CID"/>
    <property type="match status" value="1"/>
</dbReference>
<dbReference type="GO" id="GO:0003729">
    <property type="term" value="F:mRNA binding"/>
    <property type="evidence" value="ECO:0007669"/>
    <property type="project" value="InterPro"/>
</dbReference>
<proteinExistence type="predicted"/>
<dbReference type="Proteomes" id="UP000190831">
    <property type="component" value="Chromosome H"/>
</dbReference>
<gene>
    <name evidence="3" type="ORF">LAFE_0H05204G</name>
</gene>
<dbReference type="Gene3D" id="1.25.40.90">
    <property type="match status" value="1"/>
</dbReference>
<reference evidence="3 4" key="1">
    <citation type="submission" date="2016-03" db="EMBL/GenBank/DDBJ databases">
        <authorList>
            <person name="Devillers H."/>
        </authorList>
    </citation>
    <scope>NUCLEOTIDE SEQUENCE [LARGE SCALE GENOMIC DNA]</scope>
    <source>
        <strain evidence="3">CBS 6772</strain>
    </source>
</reference>